<dbReference type="NCBIfam" id="NF002759">
    <property type="entry name" value="PRK02813.1"/>
    <property type="match status" value="1"/>
</dbReference>
<keyword evidence="7 9" id="KW-0862">Zinc</keyword>
<dbReference type="EC" id="3.4.11.-" evidence="10"/>
<comment type="similarity">
    <text evidence="2 9">Belongs to the peptidase M18 family.</text>
</comment>
<dbReference type="InterPro" id="IPR023358">
    <property type="entry name" value="Peptidase_M18_dom2"/>
</dbReference>
<evidence type="ECO:0000256" key="5">
    <source>
        <dbReference type="ARBA" id="ARBA00022723"/>
    </source>
</evidence>
<keyword evidence="4 9" id="KW-0645">Protease</keyword>
<dbReference type="STRING" id="477641.MODMU_5422"/>
<dbReference type="SUPFAM" id="SSF101821">
    <property type="entry name" value="Aminopeptidase/glucanase lid domain"/>
    <property type="match status" value="1"/>
</dbReference>
<evidence type="ECO:0000256" key="1">
    <source>
        <dbReference type="ARBA" id="ARBA00001947"/>
    </source>
</evidence>
<dbReference type="SUPFAM" id="SSF53187">
    <property type="entry name" value="Zn-dependent exopeptidases"/>
    <property type="match status" value="1"/>
</dbReference>
<dbReference type="AlphaFoldDB" id="I4F582"/>
<dbReference type="PRINTS" id="PR00932">
    <property type="entry name" value="AMINO1PTASE"/>
</dbReference>
<evidence type="ECO:0000256" key="7">
    <source>
        <dbReference type="ARBA" id="ARBA00022833"/>
    </source>
</evidence>
<evidence type="ECO:0000256" key="3">
    <source>
        <dbReference type="ARBA" id="ARBA00022438"/>
    </source>
</evidence>
<dbReference type="GO" id="GO:0005737">
    <property type="term" value="C:cytoplasm"/>
    <property type="evidence" value="ECO:0007669"/>
    <property type="project" value="UniProtKB-ARBA"/>
</dbReference>
<keyword evidence="6 9" id="KW-0378">Hydrolase</keyword>
<evidence type="ECO:0000256" key="10">
    <source>
        <dbReference type="RuleBase" id="RU004387"/>
    </source>
</evidence>
<evidence type="ECO:0000313" key="11">
    <source>
        <dbReference type="EMBL" id="CCH90795.1"/>
    </source>
</evidence>
<comment type="cofactor">
    <cofactor evidence="1 10">
        <name>Zn(2+)</name>
        <dbReference type="ChEBI" id="CHEBI:29105"/>
    </cofactor>
</comment>
<protein>
    <recommendedName>
        <fullName evidence="10">M18 family aminopeptidase</fullName>
        <ecNumber evidence="10">3.4.11.-</ecNumber>
    </recommendedName>
</protein>
<dbReference type="InterPro" id="IPR001948">
    <property type="entry name" value="Peptidase_M18"/>
</dbReference>
<dbReference type="Gene3D" id="3.40.630.10">
    <property type="entry name" value="Zn peptidases"/>
    <property type="match status" value="1"/>
</dbReference>
<evidence type="ECO:0000256" key="9">
    <source>
        <dbReference type="RuleBase" id="RU004386"/>
    </source>
</evidence>
<keyword evidence="8 9" id="KW-0482">Metalloprotease</keyword>
<dbReference type="PANTHER" id="PTHR28570:SF3">
    <property type="entry name" value="ASPARTYL AMINOPEPTIDASE"/>
    <property type="match status" value="1"/>
</dbReference>
<dbReference type="EMBL" id="FO203431">
    <property type="protein sequence ID" value="CCH90795.1"/>
    <property type="molecule type" value="Genomic_DNA"/>
</dbReference>
<dbReference type="GO" id="GO:0008237">
    <property type="term" value="F:metallopeptidase activity"/>
    <property type="evidence" value="ECO:0007669"/>
    <property type="project" value="UniProtKB-KW"/>
</dbReference>
<keyword evidence="3 9" id="KW-0031">Aminopeptidase</keyword>
<gene>
    <name evidence="11" type="primary">apeB</name>
    <name evidence="11" type="ordered locus">MODMU_5422</name>
</gene>
<evidence type="ECO:0000256" key="2">
    <source>
        <dbReference type="ARBA" id="ARBA00008290"/>
    </source>
</evidence>
<accession>I4F582</accession>
<dbReference type="OMA" id="GPILKVN"/>
<evidence type="ECO:0000256" key="4">
    <source>
        <dbReference type="ARBA" id="ARBA00022670"/>
    </source>
</evidence>
<keyword evidence="12" id="KW-1185">Reference proteome</keyword>
<keyword evidence="5 9" id="KW-0479">Metal-binding</keyword>
<dbReference type="GO" id="GO:0006508">
    <property type="term" value="P:proteolysis"/>
    <property type="evidence" value="ECO:0007669"/>
    <property type="project" value="UniProtKB-KW"/>
</dbReference>
<evidence type="ECO:0000313" key="12">
    <source>
        <dbReference type="Proteomes" id="UP000006461"/>
    </source>
</evidence>
<dbReference type="HOGENOM" id="CLU_019532_2_0_11"/>
<dbReference type="PANTHER" id="PTHR28570">
    <property type="entry name" value="ASPARTYL AMINOPEPTIDASE"/>
    <property type="match status" value="1"/>
</dbReference>
<dbReference type="eggNOG" id="COG1362">
    <property type="taxonomic scope" value="Bacteria"/>
</dbReference>
<dbReference type="GO" id="GO:0008270">
    <property type="term" value="F:zinc ion binding"/>
    <property type="evidence" value="ECO:0007669"/>
    <property type="project" value="InterPro"/>
</dbReference>
<dbReference type="Pfam" id="PF02127">
    <property type="entry name" value="Peptidase_M18"/>
    <property type="match status" value="1"/>
</dbReference>
<dbReference type="GO" id="GO:0004177">
    <property type="term" value="F:aminopeptidase activity"/>
    <property type="evidence" value="ECO:0007669"/>
    <property type="project" value="UniProtKB-KW"/>
</dbReference>
<dbReference type="Gene3D" id="2.30.250.10">
    <property type="entry name" value="Aminopeptidase i, Domain 2"/>
    <property type="match status" value="1"/>
</dbReference>
<dbReference type="OrthoDB" id="5288740at2"/>
<organism evidence="11 12">
    <name type="scientific">Modestobacter italicus (strain DSM 44449 / CECT 9708 / BC 501)</name>
    <dbReference type="NCBI Taxonomy" id="2732864"/>
    <lineage>
        <taxon>Bacteria</taxon>
        <taxon>Bacillati</taxon>
        <taxon>Actinomycetota</taxon>
        <taxon>Actinomycetes</taxon>
        <taxon>Geodermatophilales</taxon>
        <taxon>Geodermatophilaceae</taxon>
        <taxon>Modestobacter</taxon>
    </lineage>
</organism>
<evidence type="ECO:0000256" key="8">
    <source>
        <dbReference type="ARBA" id="ARBA00023049"/>
    </source>
</evidence>
<dbReference type="KEGG" id="mmar:MODMU_5422"/>
<proteinExistence type="inferred from homology"/>
<dbReference type="CDD" id="cd05658">
    <property type="entry name" value="M18_DAP"/>
    <property type="match status" value="1"/>
</dbReference>
<evidence type="ECO:0000256" key="6">
    <source>
        <dbReference type="ARBA" id="ARBA00022801"/>
    </source>
</evidence>
<dbReference type="Proteomes" id="UP000006461">
    <property type="component" value="Chromosome"/>
</dbReference>
<name>I4F582_MODI5</name>
<sequence length="431" mass="45063">MPTPDRTPTDELALGDDLRAFVDASPSPFHAVAELSRRLRPAGFTELAEPDAWSLTPGGAHFVVRHGSLIAFRVGSAPLAEAGMRLVGAHTDSPTFKVRPHSDVRQAGYRLVGVEPYGGGLWHTWLDRELTVAGRVALRGGEVALVRLPGAPLRLPSLAIHLDRGVRDGLKLDPQRDLVPVWSRDLGTEPGLVEALAEAAGVAAGEVVGHDLVLADTQPAGTAGADGTWVAAPRLDDQACCHSGLTALIGAPAGARTQVLVCNDHEEVGSGSMSGARGSFLEDVVRRLVALTDAGDPQALPRALAQSRLVSADMAHAVHPTRYDRHEPAHRPQLGGGPVLKVNGNQAYATDAASSGWFAERCAAADVPVQWFVTRADLPSGSTIGPLTATRLGVPTVDVGAPMLAMHSCRELASALDVPLMVGALTACFAD</sequence>
<reference evidence="11 12" key="1">
    <citation type="journal article" date="2012" name="J. Bacteriol.">
        <title>Genome Sequence of Radiation-Resistant Modestobacter marinus Strain BC501, a Representative Actinobacterium That Thrives on Calcareous Stone Surfaces.</title>
        <authorList>
            <person name="Normand P."/>
            <person name="Gury J."/>
            <person name="Pujic P."/>
            <person name="Chouaia B."/>
            <person name="Crotti E."/>
            <person name="Brusetti L."/>
            <person name="Daffonchio D."/>
            <person name="Vacherie B."/>
            <person name="Barbe V."/>
            <person name="Medigue C."/>
            <person name="Calteau A."/>
            <person name="Ghodhbane-Gtari F."/>
            <person name="Essoussi I."/>
            <person name="Nouioui I."/>
            <person name="Abbassi-Ghozzi I."/>
            <person name="Gtari M."/>
        </authorList>
    </citation>
    <scope>NUCLEOTIDE SEQUENCE [LARGE SCALE GENOMIC DNA]</scope>
    <source>
        <strain evidence="12">BC 501</strain>
    </source>
</reference>